<gene>
    <name evidence="1" type="ORF">EVAR_60449_1</name>
</gene>
<dbReference type="AlphaFoldDB" id="A0A4C1YWI8"/>
<dbReference type="Proteomes" id="UP000299102">
    <property type="component" value="Unassembled WGS sequence"/>
</dbReference>
<dbReference type="EMBL" id="BGZK01001483">
    <property type="protein sequence ID" value="GBP80821.1"/>
    <property type="molecule type" value="Genomic_DNA"/>
</dbReference>
<reference evidence="1 2" key="1">
    <citation type="journal article" date="2019" name="Commun. Biol.">
        <title>The bagworm genome reveals a unique fibroin gene that provides high tensile strength.</title>
        <authorList>
            <person name="Kono N."/>
            <person name="Nakamura H."/>
            <person name="Ohtoshi R."/>
            <person name="Tomita M."/>
            <person name="Numata K."/>
            <person name="Arakawa K."/>
        </authorList>
    </citation>
    <scope>NUCLEOTIDE SEQUENCE [LARGE SCALE GENOMIC DNA]</scope>
</reference>
<comment type="caution">
    <text evidence="1">The sequence shown here is derived from an EMBL/GenBank/DDBJ whole genome shotgun (WGS) entry which is preliminary data.</text>
</comment>
<evidence type="ECO:0000313" key="2">
    <source>
        <dbReference type="Proteomes" id="UP000299102"/>
    </source>
</evidence>
<proteinExistence type="predicted"/>
<name>A0A4C1YWI8_EUMVA</name>
<protein>
    <submittedName>
        <fullName evidence="1">Uncharacterized protein</fullName>
    </submittedName>
</protein>
<sequence>MRCQHTRALSGRVVELGTFQGDFFLVGFSTHASVRMCAITYLPKELIIEIVVSDKNSSERKRVNVRYTSPSAMISTTMRPLKPPPPRSGGRRSLPRVLQCYKVTGMFMRTQLTTRGFRGSDLLTLQAKIFKSDDIADAIEYDELSKVA</sequence>
<keyword evidence="2" id="KW-1185">Reference proteome</keyword>
<evidence type="ECO:0000313" key="1">
    <source>
        <dbReference type="EMBL" id="GBP80821.1"/>
    </source>
</evidence>
<organism evidence="1 2">
    <name type="scientific">Eumeta variegata</name>
    <name type="common">Bagworm moth</name>
    <name type="synonym">Eumeta japonica</name>
    <dbReference type="NCBI Taxonomy" id="151549"/>
    <lineage>
        <taxon>Eukaryota</taxon>
        <taxon>Metazoa</taxon>
        <taxon>Ecdysozoa</taxon>
        <taxon>Arthropoda</taxon>
        <taxon>Hexapoda</taxon>
        <taxon>Insecta</taxon>
        <taxon>Pterygota</taxon>
        <taxon>Neoptera</taxon>
        <taxon>Endopterygota</taxon>
        <taxon>Lepidoptera</taxon>
        <taxon>Glossata</taxon>
        <taxon>Ditrysia</taxon>
        <taxon>Tineoidea</taxon>
        <taxon>Psychidae</taxon>
        <taxon>Oiketicinae</taxon>
        <taxon>Eumeta</taxon>
    </lineage>
</organism>
<accession>A0A4C1YWI8</accession>